<dbReference type="InterPro" id="IPR036638">
    <property type="entry name" value="HLH_DNA-bd_sf"/>
</dbReference>
<evidence type="ECO:0000256" key="1">
    <source>
        <dbReference type="SAM" id="MobiDB-lite"/>
    </source>
</evidence>
<dbReference type="InterPro" id="IPR011598">
    <property type="entry name" value="bHLH_dom"/>
</dbReference>
<dbReference type="InterPro" id="IPR052099">
    <property type="entry name" value="Regulatory_TF_Diverse"/>
</dbReference>
<dbReference type="SMART" id="SM00353">
    <property type="entry name" value="HLH"/>
    <property type="match status" value="1"/>
</dbReference>
<feature type="domain" description="BHLH" evidence="2">
    <location>
        <begin position="164"/>
        <end position="224"/>
    </location>
</feature>
<dbReference type="AlphaFoldDB" id="A0A9P9D3H2"/>
<dbReference type="PANTHER" id="PTHR47336:SF2">
    <property type="entry name" value="TRANSCRIPTION FACTOR HMS1-RELATED"/>
    <property type="match status" value="1"/>
</dbReference>
<comment type="caution">
    <text evidence="3">The sequence shown here is derived from an EMBL/GenBank/DDBJ whole genome shotgun (WGS) entry which is preliminary data.</text>
</comment>
<dbReference type="OrthoDB" id="2133190at2759"/>
<proteinExistence type="predicted"/>
<dbReference type="Pfam" id="PF00010">
    <property type="entry name" value="HLH"/>
    <property type="match status" value="1"/>
</dbReference>
<protein>
    <recommendedName>
        <fullName evidence="2">BHLH domain-containing protein</fullName>
    </recommendedName>
</protein>
<gene>
    <name evidence="3" type="ORF">B0J11DRAFT_542899</name>
</gene>
<evidence type="ECO:0000259" key="2">
    <source>
        <dbReference type="PROSITE" id="PS50888"/>
    </source>
</evidence>
<organism evidence="3 4">
    <name type="scientific">Dendryphion nanum</name>
    <dbReference type="NCBI Taxonomy" id="256645"/>
    <lineage>
        <taxon>Eukaryota</taxon>
        <taxon>Fungi</taxon>
        <taxon>Dikarya</taxon>
        <taxon>Ascomycota</taxon>
        <taxon>Pezizomycotina</taxon>
        <taxon>Dothideomycetes</taxon>
        <taxon>Pleosporomycetidae</taxon>
        <taxon>Pleosporales</taxon>
        <taxon>Torulaceae</taxon>
        <taxon>Dendryphion</taxon>
    </lineage>
</organism>
<dbReference type="EMBL" id="JAGMWT010000023">
    <property type="protein sequence ID" value="KAH7111746.1"/>
    <property type="molecule type" value="Genomic_DNA"/>
</dbReference>
<dbReference type="Proteomes" id="UP000700596">
    <property type="component" value="Unassembled WGS sequence"/>
</dbReference>
<name>A0A9P9D3H2_9PLEO</name>
<dbReference type="GO" id="GO:0046983">
    <property type="term" value="F:protein dimerization activity"/>
    <property type="evidence" value="ECO:0007669"/>
    <property type="project" value="InterPro"/>
</dbReference>
<sequence>MDTNLSVYPEFADTDCASTNELFSWQNSLDQNYLANLYSAQLDQPLDYHAAFYSAPALGQMKQRLTSNFDTAFTFEPSIPITPTTGGSSAPIFCSDGILTLATPPLSPSSPDRDAPNKANLPGEEQTPKRPQCKHGRPTLDRKLSDTVAVPSIDNPSSTHPQRTLPIPHNQVERKYREGLNSEMERLRCTVPVLSQNEMDAVIGRPKPSKAMVLSCAIKYIKEIEHDRNGLREMIRQLNGDSGGK</sequence>
<dbReference type="SUPFAM" id="SSF47459">
    <property type="entry name" value="HLH, helix-loop-helix DNA-binding domain"/>
    <property type="match status" value="1"/>
</dbReference>
<dbReference type="PANTHER" id="PTHR47336">
    <property type="entry name" value="TRANSCRIPTION FACTOR HMS1-RELATED"/>
    <property type="match status" value="1"/>
</dbReference>
<dbReference type="Gene3D" id="4.10.280.10">
    <property type="entry name" value="Helix-loop-helix DNA-binding domain"/>
    <property type="match status" value="1"/>
</dbReference>
<keyword evidence="4" id="KW-1185">Reference proteome</keyword>
<accession>A0A9P9D3H2</accession>
<feature type="region of interest" description="Disordered" evidence="1">
    <location>
        <begin position="103"/>
        <end position="147"/>
    </location>
</feature>
<evidence type="ECO:0000313" key="3">
    <source>
        <dbReference type="EMBL" id="KAH7111746.1"/>
    </source>
</evidence>
<evidence type="ECO:0000313" key="4">
    <source>
        <dbReference type="Proteomes" id="UP000700596"/>
    </source>
</evidence>
<dbReference type="CDD" id="cd11395">
    <property type="entry name" value="bHLHzip_SREBP_like"/>
    <property type="match status" value="1"/>
</dbReference>
<dbReference type="PROSITE" id="PS50888">
    <property type="entry name" value="BHLH"/>
    <property type="match status" value="1"/>
</dbReference>
<reference evidence="3" key="1">
    <citation type="journal article" date="2021" name="Nat. Commun.">
        <title>Genetic determinants of endophytism in the Arabidopsis root mycobiome.</title>
        <authorList>
            <person name="Mesny F."/>
            <person name="Miyauchi S."/>
            <person name="Thiergart T."/>
            <person name="Pickel B."/>
            <person name="Atanasova L."/>
            <person name="Karlsson M."/>
            <person name="Huettel B."/>
            <person name="Barry K.W."/>
            <person name="Haridas S."/>
            <person name="Chen C."/>
            <person name="Bauer D."/>
            <person name="Andreopoulos W."/>
            <person name="Pangilinan J."/>
            <person name="LaButti K."/>
            <person name="Riley R."/>
            <person name="Lipzen A."/>
            <person name="Clum A."/>
            <person name="Drula E."/>
            <person name="Henrissat B."/>
            <person name="Kohler A."/>
            <person name="Grigoriev I.V."/>
            <person name="Martin F.M."/>
            <person name="Hacquard S."/>
        </authorList>
    </citation>
    <scope>NUCLEOTIDE SEQUENCE</scope>
    <source>
        <strain evidence="3">MPI-CAGE-CH-0243</strain>
    </source>
</reference>